<accession>A0AAJ0CLH6</accession>
<sequence>MFIPADIPTAIKSSSTVTIQESPSAEAQTVIIVSLVVVCSLALVLMGATVLLVKRRMRELRVGKCTTAGHAT</sequence>
<evidence type="ECO:0000313" key="2">
    <source>
        <dbReference type="EMBL" id="KAK2595265.1"/>
    </source>
</evidence>
<comment type="caution">
    <text evidence="2">The sequence shown here is derived from an EMBL/GenBank/DDBJ whole genome shotgun (WGS) entry which is preliminary data.</text>
</comment>
<evidence type="ECO:0000313" key="3">
    <source>
        <dbReference type="Proteomes" id="UP001251528"/>
    </source>
</evidence>
<protein>
    <submittedName>
        <fullName evidence="2">Uncharacterized protein</fullName>
    </submittedName>
</protein>
<keyword evidence="1" id="KW-0812">Transmembrane</keyword>
<name>A0AAJ0CLH6_9HYPO</name>
<keyword evidence="1" id="KW-0472">Membrane</keyword>
<dbReference type="EMBL" id="JASWJB010000138">
    <property type="protein sequence ID" value="KAK2595265.1"/>
    <property type="molecule type" value="Genomic_DNA"/>
</dbReference>
<dbReference type="Proteomes" id="UP001251528">
    <property type="component" value="Unassembled WGS sequence"/>
</dbReference>
<keyword evidence="3" id="KW-1185">Reference proteome</keyword>
<organism evidence="2 3">
    <name type="scientific">Conoideocrella luteorostrata</name>
    <dbReference type="NCBI Taxonomy" id="1105319"/>
    <lineage>
        <taxon>Eukaryota</taxon>
        <taxon>Fungi</taxon>
        <taxon>Dikarya</taxon>
        <taxon>Ascomycota</taxon>
        <taxon>Pezizomycotina</taxon>
        <taxon>Sordariomycetes</taxon>
        <taxon>Hypocreomycetidae</taxon>
        <taxon>Hypocreales</taxon>
        <taxon>Clavicipitaceae</taxon>
        <taxon>Conoideocrella</taxon>
    </lineage>
</organism>
<keyword evidence="1" id="KW-1133">Transmembrane helix</keyword>
<feature type="transmembrane region" description="Helical" evidence="1">
    <location>
        <begin position="30"/>
        <end position="53"/>
    </location>
</feature>
<gene>
    <name evidence="2" type="ORF">QQS21_007052</name>
</gene>
<dbReference type="AlphaFoldDB" id="A0AAJ0CLH6"/>
<proteinExistence type="predicted"/>
<evidence type="ECO:0000256" key="1">
    <source>
        <dbReference type="SAM" id="Phobius"/>
    </source>
</evidence>
<reference evidence="2" key="1">
    <citation type="submission" date="2023-06" db="EMBL/GenBank/DDBJ databases">
        <title>Conoideocrella luteorostrata (Hypocreales: Clavicipitaceae), a potential biocontrol fungus for elongate hemlock scale in United States Christmas tree production areas.</title>
        <authorList>
            <person name="Barrett H."/>
            <person name="Lovett B."/>
            <person name="Macias A.M."/>
            <person name="Stajich J.E."/>
            <person name="Kasson M.T."/>
        </authorList>
    </citation>
    <scope>NUCLEOTIDE SEQUENCE</scope>
    <source>
        <strain evidence="2">ARSEF 14590</strain>
    </source>
</reference>